<dbReference type="Pfam" id="PF03062">
    <property type="entry name" value="MBOAT"/>
    <property type="match status" value="1"/>
</dbReference>
<dbReference type="STRING" id="1561998.A0A1I7TJU1"/>
<dbReference type="GO" id="GO:0016020">
    <property type="term" value="C:membrane"/>
    <property type="evidence" value="ECO:0007669"/>
    <property type="project" value="UniProtKB-SubCell"/>
</dbReference>
<dbReference type="eggNOG" id="KOG2704">
    <property type="taxonomic scope" value="Eukaryota"/>
</dbReference>
<reference evidence="9" key="1">
    <citation type="submission" date="2016-11" db="UniProtKB">
        <authorList>
            <consortium name="WormBaseParasite"/>
        </authorList>
    </citation>
    <scope>IDENTIFICATION</scope>
</reference>
<dbReference type="Proteomes" id="UP000095282">
    <property type="component" value="Unplaced"/>
</dbReference>
<evidence type="ECO:0000256" key="6">
    <source>
        <dbReference type="ARBA" id="ARBA00023315"/>
    </source>
</evidence>
<feature type="transmembrane region" description="Helical" evidence="7">
    <location>
        <begin position="28"/>
        <end position="45"/>
    </location>
</feature>
<keyword evidence="8" id="KW-1185">Reference proteome</keyword>
<protein>
    <submittedName>
        <fullName evidence="9">MBOAT family protein</fullName>
    </submittedName>
</protein>
<dbReference type="GO" id="GO:0030258">
    <property type="term" value="P:lipid modification"/>
    <property type="evidence" value="ECO:0007669"/>
    <property type="project" value="TreeGrafter"/>
</dbReference>
<evidence type="ECO:0000256" key="5">
    <source>
        <dbReference type="ARBA" id="ARBA00023136"/>
    </source>
</evidence>
<evidence type="ECO:0000256" key="2">
    <source>
        <dbReference type="ARBA" id="ARBA00022679"/>
    </source>
</evidence>
<accession>A0A1I7TJU1</accession>
<evidence type="ECO:0000256" key="3">
    <source>
        <dbReference type="ARBA" id="ARBA00022692"/>
    </source>
</evidence>
<evidence type="ECO:0000256" key="7">
    <source>
        <dbReference type="SAM" id="Phobius"/>
    </source>
</evidence>
<comment type="subcellular location">
    <subcellularLocation>
        <location evidence="1">Membrane</location>
        <topology evidence="1">Multi-pass membrane protein</topology>
    </subcellularLocation>
</comment>
<feature type="transmembrane region" description="Helical" evidence="7">
    <location>
        <begin position="262"/>
        <end position="283"/>
    </location>
</feature>
<keyword evidence="3 7" id="KW-0812">Transmembrane</keyword>
<feature type="transmembrane region" description="Helical" evidence="7">
    <location>
        <begin position="438"/>
        <end position="456"/>
    </location>
</feature>
<name>A0A1I7TJU1_9PELO</name>
<dbReference type="WBParaSite" id="Csp11.Scaffold626.g6617.t1">
    <property type="protein sequence ID" value="Csp11.Scaffold626.g6617.t1"/>
    <property type="gene ID" value="Csp11.Scaffold626.g6617"/>
</dbReference>
<dbReference type="PANTHER" id="PTHR13906">
    <property type="entry name" value="PORCUPINE"/>
    <property type="match status" value="1"/>
</dbReference>
<dbReference type="GO" id="GO:0016746">
    <property type="term" value="F:acyltransferase activity"/>
    <property type="evidence" value="ECO:0007669"/>
    <property type="project" value="UniProtKB-KW"/>
</dbReference>
<feature type="transmembrane region" description="Helical" evidence="7">
    <location>
        <begin position="57"/>
        <end position="78"/>
    </location>
</feature>
<feature type="transmembrane region" description="Helical" evidence="7">
    <location>
        <begin position="90"/>
        <end position="114"/>
    </location>
</feature>
<evidence type="ECO:0000313" key="9">
    <source>
        <dbReference type="WBParaSite" id="Csp11.Scaffold626.g6617.t1"/>
    </source>
</evidence>
<feature type="transmembrane region" description="Helical" evidence="7">
    <location>
        <begin position="222"/>
        <end position="241"/>
    </location>
</feature>
<keyword evidence="6" id="KW-0012">Acyltransferase</keyword>
<evidence type="ECO:0000313" key="8">
    <source>
        <dbReference type="Proteomes" id="UP000095282"/>
    </source>
</evidence>
<keyword evidence="4 7" id="KW-1133">Transmembrane helix</keyword>
<feature type="transmembrane region" description="Helical" evidence="7">
    <location>
        <begin position="401"/>
        <end position="418"/>
    </location>
</feature>
<dbReference type="InterPro" id="IPR049941">
    <property type="entry name" value="LPLAT_7/PORCN-like"/>
</dbReference>
<dbReference type="PANTHER" id="PTHR13906:SF4">
    <property type="entry name" value="LYSOPHOSPHOLIPID ACYLTRANSFERASE 6"/>
    <property type="match status" value="1"/>
</dbReference>
<evidence type="ECO:0000256" key="4">
    <source>
        <dbReference type="ARBA" id="ARBA00022989"/>
    </source>
</evidence>
<proteinExistence type="predicted"/>
<dbReference type="InterPro" id="IPR004299">
    <property type="entry name" value="MBOAT_fam"/>
</dbReference>
<feature type="transmembrane region" description="Helical" evidence="7">
    <location>
        <begin position="359"/>
        <end position="380"/>
    </location>
</feature>
<sequence>MPGIHTFYDGSKILEPLADKVGIEVDRVNFVLSLFASFGISFIYQKTCSLNQVNRQVRTLVPAVVGISLVFFCFGRAIKHLLANALGSYAIMYFAPPTQVHKLVLLFSMGYLFFIHSYRWAILDTYSLDVTGPIMVAVEKVTMMAFNLKDGKAKDQSGLTEEQKKESLKEIPSLLEFMSFMFNFQTVLTGPANNYYDYIRFLDETHITPNKAGKLPSSTGVAMSKFFQALGFLAIVVTLGARYKVEDVGTKEYFDLPMYQWFFWWFITIFFIRCAYYFAWVFADAICNMSGFGFSGYDKEGNPEWKLCTNVLPVQVEMAQSLKETLDGWNIQTGFWLRKVGYERAPKKIRTVATYSLSAIWHGVSIGYYMAFFTCGLFTVAAQTFRRSMRWRFLDNADKKFAYDIFSFIISKIALAYATYSFVTMHLHPAYEVLNRVYYIPHIVAFAVIFILPKIFKPLKKPAPAPKAPIEINDEKLFKKE</sequence>
<keyword evidence="5 7" id="KW-0472">Membrane</keyword>
<keyword evidence="2" id="KW-0808">Transferase</keyword>
<dbReference type="AlphaFoldDB" id="A0A1I7TJU1"/>
<organism evidence="8 9">
    <name type="scientific">Caenorhabditis tropicalis</name>
    <dbReference type="NCBI Taxonomy" id="1561998"/>
    <lineage>
        <taxon>Eukaryota</taxon>
        <taxon>Metazoa</taxon>
        <taxon>Ecdysozoa</taxon>
        <taxon>Nematoda</taxon>
        <taxon>Chromadorea</taxon>
        <taxon>Rhabditida</taxon>
        <taxon>Rhabditina</taxon>
        <taxon>Rhabditomorpha</taxon>
        <taxon>Rhabditoidea</taxon>
        <taxon>Rhabditidae</taxon>
        <taxon>Peloderinae</taxon>
        <taxon>Caenorhabditis</taxon>
    </lineage>
</organism>
<evidence type="ECO:0000256" key="1">
    <source>
        <dbReference type="ARBA" id="ARBA00004141"/>
    </source>
</evidence>